<comment type="similarity">
    <text evidence="1">Belongs to the enoyl-CoA hydratase/isomerase family.</text>
</comment>
<dbReference type="GO" id="GO:0016829">
    <property type="term" value="F:lyase activity"/>
    <property type="evidence" value="ECO:0007669"/>
    <property type="project" value="UniProtKB-KW"/>
</dbReference>
<accession>Q0RGH0</accession>
<dbReference type="InterPro" id="IPR029045">
    <property type="entry name" value="ClpP/crotonase-like_dom_sf"/>
</dbReference>
<dbReference type="NCBIfam" id="NF004840">
    <property type="entry name" value="PRK06190.1"/>
    <property type="match status" value="1"/>
</dbReference>
<evidence type="ECO:0000256" key="1">
    <source>
        <dbReference type="ARBA" id="ARBA00005254"/>
    </source>
</evidence>
<dbReference type="eggNOG" id="COG1024">
    <property type="taxonomic scope" value="Bacteria"/>
</dbReference>
<dbReference type="InterPro" id="IPR001753">
    <property type="entry name" value="Enoyl-CoA_hydra/iso"/>
</dbReference>
<gene>
    <name evidence="3" type="ordered locus">FRAAL4776</name>
</gene>
<evidence type="ECO:0000256" key="2">
    <source>
        <dbReference type="SAM" id="MobiDB-lite"/>
    </source>
</evidence>
<dbReference type="PANTHER" id="PTHR43802:SF1">
    <property type="entry name" value="IP11341P-RELATED"/>
    <property type="match status" value="1"/>
</dbReference>
<evidence type="ECO:0000313" key="4">
    <source>
        <dbReference type="Proteomes" id="UP000000657"/>
    </source>
</evidence>
<protein>
    <submittedName>
        <fullName evidence="3">Enoyl-CoA hydratase/isomerase</fullName>
        <ecNumber evidence="3">4.2.1.-</ecNumber>
    </submittedName>
</protein>
<organism evidence="3 4">
    <name type="scientific">Frankia alni (strain DSM 45986 / CECT 9034 / ACN14a)</name>
    <dbReference type="NCBI Taxonomy" id="326424"/>
    <lineage>
        <taxon>Bacteria</taxon>
        <taxon>Bacillati</taxon>
        <taxon>Actinomycetota</taxon>
        <taxon>Actinomycetes</taxon>
        <taxon>Frankiales</taxon>
        <taxon>Frankiaceae</taxon>
        <taxon>Frankia</taxon>
    </lineage>
</organism>
<keyword evidence="4" id="KW-1185">Reference proteome</keyword>
<dbReference type="SUPFAM" id="SSF52096">
    <property type="entry name" value="ClpP/crotonase"/>
    <property type="match status" value="1"/>
</dbReference>
<dbReference type="GO" id="GO:0016853">
    <property type="term" value="F:isomerase activity"/>
    <property type="evidence" value="ECO:0007669"/>
    <property type="project" value="UniProtKB-KW"/>
</dbReference>
<sequence length="282" mass="29429">MSGPAADRPEPPLVDRPEPLLVDRSGPLLVERRGPVLLLTLHRPAVRNALNVATRQALMAALTEAEGDDAVVAVVLTGTDPAFTGGVDLTEALGPGPKPRGVRSLNPAATLRAMTKPVVAAVNGTCVTGGLEVLLSCSFAVASERARFADTHARVGLVPGWGLSALLPRAVGTRWARRLTATGEQIDAATALRIGLVTEVVAHKAVVTRAVELAAATARTSRRALAAAWELYAEGEGRSLADALAREAGTARHWRVDPQEAQDRFTAVIDTARPAGTARPPA</sequence>
<dbReference type="PANTHER" id="PTHR43802">
    <property type="entry name" value="ENOYL-COA HYDRATASE"/>
    <property type="match status" value="1"/>
</dbReference>
<dbReference type="Proteomes" id="UP000000657">
    <property type="component" value="Chromosome"/>
</dbReference>
<dbReference type="HOGENOM" id="CLU_009834_7_4_11"/>
<feature type="region of interest" description="Disordered" evidence="2">
    <location>
        <begin position="1"/>
        <end position="20"/>
    </location>
</feature>
<dbReference type="EC" id="4.2.1.-" evidence="3"/>
<proteinExistence type="inferred from homology"/>
<reference evidence="3 4" key="1">
    <citation type="journal article" date="2007" name="Genome Res.">
        <title>Genome characteristics of facultatively symbiotic Frankia sp. strains reflect host range and host plant biogeography.</title>
        <authorList>
            <person name="Normand P."/>
            <person name="Lapierre P."/>
            <person name="Tisa L.S."/>
            <person name="Gogarten J.P."/>
            <person name="Alloisio N."/>
            <person name="Bagnarol E."/>
            <person name="Bassi C.A."/>
            <person name="Berry A.M."/>
            <person name="Bickhart D.M."/>
            <person name="Choisne N."/>
            <person name="Couloux A."/>
            <person name="Cournoyer B."/>
            <person name="Cruveiller S."/>
            <person name="Daubin V."/>
            <person name="Demange N."/>
            <person name="Francino M.P."/>
            <person name="Goltsman E."/>
            <person name="Huang Y."/>
            <person name="Kopp O.R."/>
            <person name="Labarre L."/>
            <person name="Lapidus A."/>
            <person name="Lavire C."/>
            <person name="Marechal J."/>
            <person name="Martinez M."/>
            <person name="Mastronunzio J.E."/>
            <person name="Mullin B.C."/>
            <person name="Niemann J."/>
            <person name="Pujic P."/>
            <person name="Rawnsley T."/>
            <person name="Rouy Z."/>
            <person name="Schenowitz C."/>
            <person name="Sellstedt A."/>
            <person name="Tavares F."/>
            <person name="Tomkins J.P."/>
            <person name="Vallenet D."/>
            <person name="Valverde C."/>
            <person name="Wall L.G."/>
            <person name="Wang Y."/>
            <person name="Medigue C."/>
            <person name="Benson D.R."/>
        </authorList>
    </citation>
    <scope>NUCLEOTIDE SEQUENCE [LARGE SCALE GENOMIC DNA]</scope>
    <source>
        <strain evidence="4">DSM 45986 / CECT 9034 / ACN14a</strain>
    </source>
</reference>
<dbReference type="EMBL" id="CT573213">
    <property type="protein sequence ID" value="CAJ63417.1"/>
    <property type="molecule type" value="Genomic_DNA"/>
</dbReference>
<dbReference type="Gene3D" id="3.90.226.10">
    <property type="entry name" value="2-enoyl-CoA Hydratase, Chain A, domain 1"/>
    <property type="match status" value="1"/>
</dbReference>
<keyword evidence="3" id="KW-0456">Lyase</keyword>
<feature type="compositionally biased region" description="Basic and acidic residues" evidence="2">
    <location>
        <begin position="7"/>
        <end position="18"/>
    </location>
</feature>
<dbReference type="CDD" id="cd06558">
    <property type="entry name" value="crotonase-like"/>
    <property type="match status" value="1"/>
</dbReference>
<dbReference type="Pfam" id="PF00378">
    <property type="entry name" value="ECH_1"/>
    <property type="match status" value="1"/>
</dbReference>
<dbReference type="KEGG" id="fal:FRAAL4776"/>
<dbReference type="AlphaFoldDB" id="Q0RGH0"/>
<dbReference type="STRING" id="326424.FRAAL4776"/>
<name>Q0RGH0_FRAAA</name>
<evidence type="ECO:0000313" key="3">
    <source>
        <dbReference type="EMBL" id="CAJ63417.1"/>
    </source>
</evidence>
<dbReference type="RefSeq" id="WP_011605891.1">
    <property type="nucleotide sequence ID" value="NC_008278.1"/>
</dbReference>